<keyword evidence="2" id="KW-1185">Reference proteome</keyword>
<gene>
    <name evidence="1" type="ORF">I5M19_13420</name>
</gene>
<sequence>MNRYRYLILLLFTVAIFSCKQKTSSSSAATEQVPDSTQADTTQVVAKDQLIIPGKSIGHILLNEPTDSVIKVLGKPDKQDAAMGSVLMTWYAGHDTSGYETSVFAHHNMGGNDEAIAHITKIMVTSPVFKTADSISVGDKLTDIEKYYPLKKLKTYQVKGKPVDVYTAADKGISFEIDTATKECKSIVVHNAGGSPSAYINMH</sequence>
<name>A0A934UN21_9SPHI</name>
<comment type="caution">
    <text evidence="1">The sequence shown here is derived from an EMBL/GenBank/DDBJ whole genome shotgun (WGS) entry which is preliminary data.</text>
</comment>
<dbReference type="RefSeq" id="WP_200066842.1">
    <property type="nucleotide sequence ID" value="NZ_JAEHFW010000002.1"/>
</dbReference>
<dbReference type="PROSITE" id="PS51257">
    <property type="entry name" value="PROKAR_LIPOPROTEIN"/>
    <property type="match status" value="1"/>
</dbReference>
<organism evidence="1 2">
    <name type="scientific">Mucilaginibacter segetis</name>
    <dbReference type="NCBI Taxonomy" id="2793071"/>
    <lineage>
        <taxon>Bacteria</taxon>
        <taxon>Pseudomonadati</taxon>
        <taxon>Bacteroidota</taxon>
        <taxon>Sphingobacteriia</taxon>
        <taxon>Sphingobacteriales</taxon>
        <taxon>Sphingobacteriaceae</taxon>
        <taxon>Mucilaginibacter</taxon>
    </lineage>
</organism>
<evidence type="ECO:0000313" key="2">
    <source>
        <dbReference type="Proteomes" id="UP000613193"/>
    </source>
</evidence>
<dbReference type="EMBL" id="JAEHFW010000002">
    <property type="protein sequence ID" value="MBK0380318.1"/>
    <property type="molecule type" value="Genomic_DNA"/>
</dbReference>
<evidence type="ECO:0000313" key="1">
    <source>
        <dbReference type="EMBL" id="MBK0380318.1"/>
    </source>
</evidence>
<accession>A0A934UN21</accession>
<dbReference type="AlphaFoldDB" id="A0A934UN21"/>
<proteinExistence type="predicted"/>
<reference evidence="1" key="1">
    <citation type="submission" date="2020-12" db="EMBL/GenBank/DDBJ databases">
        <title>Bacterial novel species Mucilaginibacter sp. SD-g isolated from soil.</title>
        <authorList>
            <person name="Jung H.-Y."/>
        </authorList>
    </citation>
    <scope>NUCLEOTIDE SEQUENCE</scope>
    <source>
        <strain evidence="1">SD-g</strain>
    </source>
</reference>
<protein>
    <submittedName>
        <fullName evidence="1">Uncharacterized protein</fullName>
    </submittedName>
</protein>
<dbReference type="Proteomes" id="UP000613193">
    <property type="component" value="Unassembled WGS sequence"/>
</dbReference>